<accession>A0A9K3KBE2</accession>
<reference evidence="2" key="1">
    <citation type="journal article" date="2021" name="Sci. Rep.">
        <title>Diploid genomic architecture of Nitzschia inconspicua, an elite biomass production diatom.</title>
        <authorList>
            <person name="Oliver A."/>
            <person name="Podell S."/>
            <person name="Pinowska A."/>
            <person name="Traller J.C."/>
            <person name="Smith S.R."/>
            <person name="McClure R."/>
            <person name="Beliaev A."/>
            <person name="Bohutskyi P."/>
            <person name="Hill E.A."/>
            <person name="Rabines A."/>
            <person name="Zheng H."/>
            <person name="Allen L.Z."/>
            <person name="Kuo A."/>
            <person name="Grigoriev I.V."/>
            <person name="Allen A.E."/>
            <person name="Hazlebeck D."/>
            <person name="Allen E.E."/>
        </authorList>
    </citation>
    <scope>NUCLEOTIDE SEQUENCE</scope>
    <source>
        <strain evidence="2">Hildebrandi</strain>
    </source>
</reference>
<feature type="transmembrane region" description="Helical" evidence="1">
    <location>
        <begin position="189"/>
        <end position="215"/>
    </location>
</feature>
<evidence type="ECO:0000313" key="2">
    <source>
        <dbReference type="EMBL" id="KAG7340652.1"/>
    </source>
</evidence>
<sequence length="611" mass="67648">MHHRSPQAQTDVMVPLLRKTALIGVCAVAFLSFSTKAFVVTPSVKSHANVNFPLASRTSNVPSLPAKNAFSTIDNKNSIMHSSSLNMLITPSLEEKIMEKIPSKKVIDAVVEAKSDKIVASDVATRAGVSLSQARKDLTTLASLSRGDVSVSADGELIYEFPSNLQSVLSSNSAKYKALQTFEKAWPRIFWGIRVSFGVALVASVALIFSTILILQTSSNSDDDRRRDDRRGGMSFGGGFGGIWGPSPFDFFYYRPYGYYGYYGQRADRRDPDEMGFLESVFSYVFGDGNPNNGLEERRLSLAAQMIRDNQGAVTAEQLAPYCDAPNPDDSSGTYVDESFVLPIVSQLDGEPRVTDDGDIIYVFPDLQLSASTEKVLPQASEETMVLKRAGLSTKATPREIRNLLRINGISTQGAVDKKDLLDILKDVLPPMSPWEEEELIEADPTLLQEKLYKFSLAPAVNKFFAGALGVVNLGGALYLGNLLNQYALYGIRLPSFLGVAQSLYPLLLAYAVLFNVIPIARNFWISVQNSKIEQRNNARRKWREKALQPSKDVIRKLKAASKFALNRKLLRGEDIVYDTKQSANDIQQIKSKMDLEEFDKLLNNDKNAFQ</sequence>
<gene>
    <name evidence="2" type="ORF">IV203_024195</name>
</gene>
<keyword evidence="3" id="KW-1185">Reference proteome</keyword>
<dbReference type="PANTHER" id="PTHR47380">
    <property type="entry name" value="OS02G0533000 PROTEIN"/>
    <property type="match status" value="1"/>
</dbReference>
<reference evidence="2" key="2">
    <citation type="submission" date="2021-04" db="EMBL/GenBank/DDBJ databases">
        <authorList>
            <person name="Podell S."/>
        </authorList>
    </citation>
    <scope>NUCLEOTIDE SEQUENCE</scope>
    <source>
        <strain evidence="2">Hildebrandi</strain>
    </source>
</reference>
<dbReference type="EMBL" id="JAGRRH010000027">
    <property type="protein sequence ID" value="KAG7340652.1"/>
    <property type="molecule type" value="Genomic_DNA"/>
</dbReference>
<organism evidence="2 3">
    <name type="scientific">Nitzschia inconspicua</name>
    <dbReference type="NCBI Taxonomy" id="303405"/>
    <lineage>
        <taxon>Eukaryota</taxon>
        <taxon>Sar</taxon>
        <taxon>Stramenopiles</taxon>
        <taxon>Ochrophyta</taxon>
        <taxon>Bacillariophyta</taxon>
        <taxon>Bacillariophyceae</taxon>
        <taxon>Bacillariophycidae</taxon>
        <taxon>Bacillariales</taxon>
        <taxon>Bacillariaceae</taxon>
        <taxon>Nitzschia</taxon>
    </lineage>
</organism>
<evidence type="ECO:0000313" key="3">
    <source>
        <dbReference type="Proteomes" id="UP000693970"/>
    </source>
</evidence>
<name>A0A9K3KBE2_9STRA</name>
<keyword evidence="1" id="KW-1133">Transmembrane helix</keyword>
<dbReference type="PANTHER" id="PTHR47380:SF4">
    <property type="entry name" value="OS02G0533000 PROTEIN"/>
    <property type="match status" value="1"/>
</dbReference>
<feature type="transmembrane region" description="Helical" evidence="1">
    <location>
        <begin position="464"/>
        <end position="484"/>
    </location>
</feature>
<proteinExistence type="predicted"/>
<keyword evidence="1" id="KW-0472">Membrane</keyword>
<keyword evidence="1" id="KW-0812">Transmembrane</keyword>
<comment type="caution">
    <text evidence="2">The sequence shown here is derived from an EMBL/GenBank/DDBJ whole genome shotgun (WGS) entry which is preliminary data.</text>
</comment>
<dbReference type="Proteomes" id="UP000693970">
    <property type="component" value="Unassembled WGS sequence"/>
</dbReference>
<dbReference type="AlphaFoldDB" id="A0A9K3KBE2"/>
<protein>
    <submittedName>
        <fullName evidence="2">Uncharacterized protein</fullName>
    </submittedName>
</protein>
<evidence type="ECO:0000256" key="1">
    <source>
        <dbReference type="SAM" id="Phobius"/>
    </source>
</evidence>
<dbReference type="InterPro" id="IPR044200">
    <property type="entry name" value="At5g03900-like"/>
</dbReference>
<feature type="transmembrane region" description="Helical" evidence="1">
    <location>
        <begin position="504"/>
        <end position="525"/>
    </location>
</feature>
<dbReference type="OrthoDB" id="4518at2759"/>